<dbReference type="Pfam" id="PF04796">
    <property type="entry name" value="RepA_C"/>
    <property type="match status" value="1"/>
</dbReference>
<dbReference type="AlphaFoldDB" id="A0A6P1NDW2"/>
<dbReference type="KEGG" id="bomb:GT348_09110"/>
<keyword evidence="1" id="KW-0614">Plasmid</keyword>
<evidence type="ECO:0000313" key="2">
    <source>
        <dbReference type="Proteomes" id="UP000463975"/>
    </source>
</evidence>
<dbReference type="InterPro" id="IPR006881">
    <property type="entry name" value="RepA_C"/>
</dbReference>
<evidence type="ECO:0000313" key="1">
    <source>
        <dbReference type="EMBL" id="QHI96506.1"/>
    </source>
</evidence>
<dbReference type="Proteomes" id="UP000463975">
    <property type="component" value="Plasmid unnamed1"/>
</dbReference>
<gene>
    <name evidence="1" type="ORF">GT348_09110</name>
</gene>
<sequence length="307" mass="34978">MAEIHTLIDHFGIEEMRRQAMLETKLQRTCVEAAYEVISDEEQAIGIAHAGFAMASLPHKKIKEPIWRREGGNIRLLVESGLDHNNCPVGIPFGSMARLILLYLQTQAIRTKSREIELGASMNAWLKAMGISVGGKTYRSVRDQANRISRCRLTFTQLNGNAELITNSAFVRDAIMPLTTENIHQNSFWREIVRLDEGFYDSLIQHPLPLREVAIRQIANKSKAIDIYIWLAYRLHVLNEPLSISWYSLKNQFGPEYKELRFFKKDIIAPLKVALAVYPEAHVSLDEKTGITLYPSPPPVPEKRISK</sequence>
<accession>A0A6P1NDW2</accession>
<proteinExistence type="predicted"/>
<keyword evidence="2" id="KW-1185">Reference proteome</keyword>
<organism evidence="1 2">
    <name type="scientific">Aristophania vespae</name>
    <dbReference type="NCBI Taxonomy" id="2697033"/>
    <lineage>
        <taxon>Bacteria</taxon>
        <taxon>Pseudomonadati</taxon>
        <taxon>Pseudomonadota</taxon>
        <taxon>Alphaproteobacteria</taxon>
        <taxon>Acetobacterales</taxon>
        <taxon>Acetobacteraceae</taxon>
        <taxon>Aristophania</taxon>
    </lineage>
</organism>
<protein>
    <submittedName>
        <fullName evidence="1">Pirin</fullName>
    </submittedName>
</protein>
<dbReference type="EMBL" id="CP047653">
    <property type="protein sequence ID" value="QHI96506.1"/>
    <property type="molecule type" value="Genomic_DNA"/>
</dbReference>
<geneLocation type="plasmid" evidence="1 2">
    <name>unnamed1</name>
</geneLocation>
<name>A0A6P1NDW2_9PROT</name>
<dbReference type="RefSeq" id="WP_160619563.1">
    <property type="nucleotide sequence ID" value="NZ_CP047653.1"/>
</dbReference>
<reference evidence="1 2" key="1">
    <citation type="submission" date="2020-01" db="EMBL/GenBank/DDBJ databases">
        <title>Genome sequencing of strain KACC 21507.</title>
        <authorList>
            <person name="Heo J."/>
            <person name="Kim S.-J."/>
            <person name="Kim J.-S."/>
            <person name="Hong S.-B."/>
            <person name="Kwon S.-W."/>
        </authorList>
    </citation>
    <scope>NUCLEOTIDE SEQUENCE [LARGE SCALE GENOMIC DNA]</scope>
    <source>
        <strain evidence="1 2">KACC 21507</strain>
        <plasmid evidence="1 2">unnamed1</plasmid>
    </source>
</reference>